<dbReference type="EMBL" id="SJPJ01000001">
    <property type="protein sequence ID" value="TWT78744.1"/>
    <property type="molecule type" value="Genomic_DNA"/>
</dbReference>
<organism evidence="1 2">
    <name type="scientific">Novipirellula herctigrandis</name>
    <dbReference type="NCBI Taxonomy" id="2527986"/>
    <lineage>
        <taxon>Bacteria</taxon>
        <taxon>Pseudomonadati</taxon>
        <taxon>Planctomycetota</taxon>
        <taxon>Planctomycetia</taxon>
        <taxon>Pirellulales</taxon>
        <taxon>Pirellulaceae</taxon>
        <taxon>Novipirellula</taxon>
    </lineage>
</organism>
<dbReference type="AlphaFoldDB" id="A0A5C5YUR1"/>
<accession>A0A5C5YUR1</accession>
<sequence length="83" mass="9376">MKVSTRDLTILSKRQISYGLHVGWQVTNSEVAHLWFSTPPNCGIEIRGSVTDVDEDLGGFLVSQYLHRSNVRIAFSFHKTLLT</sequence>
<name>A0A5C5YUR1_9BACT</name>
<proteinExistence type="predicted"/>
<evidence type="ECO:0000313" key="1">
    <source>
        <dbReference type="EMBL" id="TWT78744.1"/>
    </source>
</evidence>
<dbReference type="Proteomes" id="UP000315010">
    <property type="component" value="Unassembled WGS sequence"/>
</dbReference>
<comment type="caution">
    <text evidence="1">The sequence shown here is derived from an EMBL/GenBank/DDBJ whole genome shotgun (WGS) entry which is preliminary data.</text>
</comment>
<evidence type="ECO:0000313" key="2">
    <source>
        <dbReference type="Proteomes" id="UP000315010"/>
    </source>
</evidence>
<keyword evidence="2" id="KW-1185">Reference proteome</keyword>
<protein>
    <submittedName>
        <fullName evidence="1">Uncharacterized protein</fullName>
    </submittedName>
</protein>
<gene>
    <name evidence="1" type="ORF">CA13_01410</name>
</gene>
<reference evidence="1 2" key="1">
    <citation type="submission" date="2019-02" db="EMBL/GenBank/DDBJ databases">
        <title>Deep-cultivation of Planctomycetes and their phenomic and genomic characterization uncovers novel biology.</title>
        <authorList>
            <person name="Wiegand S."/>
            <person name="Jogler M."/>
            <person name="Boedeker C."/>
            <person name="Pinto D."/>
            <person name="Vollmers J."/>
            <person name="Rivas-Marin E."/>
            <person name="Kohn T."/>
            <person name="Peeters S.H."/>
            <person name="Heuer A."/>
            <person name="Rast P."/>
            <person name="Oberbeckmann S."/>
            <person name="Bunk B."/>
            <person name="Jeske O."/>
            <person name="Meyerdierks A."/>
            <person name="Storesund J.E."/>
            <person name="Kallscheuer N."/>
            <person name="Luecker S."/>
            <person name="Lage O.M."/>
            <person name="Pohl T."/>
            <person name="Merkel B.J."/>
            <person name="Hornburger P."/>
            <person name="Mueller R.-W."/>
            <person name="Bruemmer F."/>
            <person name="Labrenz M."/>
            <person name="Spormann A.M."/>
            <person name="Op Den Camp H."/>
            <person name="Overmann J."/>
            <person name="Amann R."/>
            <person name="Jetten M.S.M."/>
            <person name="Mascher T."/>
            <person name="Medema M.H."/>
            <person name="Devos D.P."/>
            <person name="Kaster A.-K."/>
            <person name="Ovreas L."/>
            <person name="Rohde M."/>
            <person name="Galperin M.Y."/>
            <person name="Jogler C."/>
        </authorList>
    </citation>
    <scope>NUCLEOTIDE SEQUENCE [LARGE SCALE GENOMIC DNA]</scope>
    <source>
        <strain evidence="1 2">CA13</strain>
    </source>
</reference>